<reference evidence="2" key="2">
    <citation type="journal article" date="2024" name="Plant">
        <title>Genomic evolution and insights into agronomic trait innovations of Sesamum species.</title>
        <authorList>
            <person name="Miao H."/>
            <person name="Wang L."/>
            <person name="Qu L."/>
            <person name="Liu H."/>
            <person name="Sun Y."/>
            <person name="Le M."/>
            <person name="Wang Q."/>
            <person name="Wei S."/>
            <person name="Zheng Y."/>
            <person name="Lin W."/>
            <person name="Duan Y."/>
            <person name="Cao H."/>
            <person name="Xiong S."/>
            <person name="Wang X."/>
            <person name="Wei L."/>
            <person name="Li C."/>
            <person name="Ma Q."/>
            <person name="Ju M."/>
            <person name="Zhao R."/>
            <person name="Li G."/>
            <person name="Mu C."/>
            <person name="Tian Q."/>
            <person name="Mei H."/>
            <person name="Zhang T."/>
            <person name="Gao T."/>
            <person name="Zhang H."/>
        </authorList>
    </citation>
    <scope>NUCLEOTIDE SEQUENCE</scope>
    <source>
        <strain evidence="2">3651</strain>
    </source>
</reference>
<keyword evidence="3" id="KW-1185">Reference proteome</keyword>
<name>A0AAE1Y0T9_9LAMI</name>
<dbReference type="Proteomes" id="UP001293254">
    <property type="component" value="Unassembled WGS sequence"/>
</dbReference>
<feature type="non-terminal residue" evidence="2">
    <location>
        <position position="232"/>
    </location>
</feature>
<feature type="compositionally biased region" description="Pro residues" evidence="1">
    <location>
        <begin position="172"/>
        <end position="182"/>
    </location>
</feature>
<dbReference type="EMBL" id="JACGWO010000008">
    <property type="protein sequence ID" value="KAK4421417.1"/>
    <property type="molecule type" value="Genomic_DNA"/>
</dbReference>
<protein>
    <submittedName>
        <fullName evidence="2">Uncharacterized protein</fullName>
    </submittedName>
</protein>
<evidence type="ECO:0000256" key="1">
    <source>
        <dbReference type="SAM" id="MobiDB-lite"/>
    </source>
</evidence>
<accession>A0AAE1Y0T9</accession>
<evidence type="ECO:0000313" key="2">
    <source>
        <dbReference type="EMBL" id="KAK4421417.1"/>
    </source>
</evidence>
<feature type="region of interest" description="Disordered" evidence="1">
    <location>
        <begin position="149"/>
        <end position="186"/>
    </location>
</feature>
<comment type="caution">
    <text evidence="2">The sequence shown here is derived from an EMBL/GenBank/DDBJ whole genome shotgun (WGS) entry which is preliminary data.</text>
</comment>
<gene>
    <name evidence="2" type="ORF">Salat_2092200</name>
</gene>
<feature type="region of interest" description="Disordered" evidence="1">
    <location>
        <begin position="66"/>
        <end position="107"/>
    </location>
</feature>
<dbReference type="AlphaFoldDB" id="A0AAE1Y0T9"/>
<sequence length="232" mass="24820">MKLNGNFTALDLTPPQSSLATATGGVITSTPPHQPLNIALFSAAMLPHAPLHRQCVFLHTPTPISTTSLRLRQPPLSPSPPPLSPPSGDHSPKNPPPSAPPRAVRCDTRIDPSVRVNSGFSDAVPDVRSGDAADGLLLNCWFTFQSGRSEQQKNFSPESARVIPESTNCPTPADPRPPPTLAAPPVKRSYSDVVQHNSTTSLQFDPNHAAKKTFHEDECGTMGKISFFKGDP</sequence>
<organism evidence="2 3">
    <name type="scientific">Sesamum alatum</name>
    <dbReference type="NCBI Taxonomy" id="300844"/>
    <lineage>
        <taxon>Eukaryota</taxon>
        <taxon>Viridiplantae</taxon>
        <taxon>Streptophyta</taxon>
        <taxon>Embryophyta</taxon>
        <taxon>Tracheophyta</taxon>
        <taxon>Spermatophyta</taxon>
        <taxon>Magnoliopsida</taxon>
        <taxon>eudicotyledons</taxon>
        <taxon>Gunneridae</taxon>
        <taxon>Pentapetalae</taxon>
        <taxon>asterids</taxon>
        <taxon>lamiids</taxon>
        <taxon>Lamiales</taxon>
        <taxon>Pedaliaceae</taxon>
        <taxon>Sesamum</taxon>
    </lineage>
</organism>
<feature type="compositionally biased region" description="Pro residues" evidence="1">
    <location>
        <begin position="75"/>
        <end position="85"/>
    </location>
</feature>
<proteinExistence type="predicted"/>
<reference evidence="2" key="1">
    <citation type="submission" date="2020-06" db="EMBL/GenBank/DDBJ databases">
        <authorList>
            <person name="Li T."/>
            <person name="Hu X."/>
            <person name="Zhang T."/>
            <person name="Song X."/>
            <person name="Zhang H."/>
            <person name="Dai N."/>
            <person name="Sheng W."/>
            <person name="Hou X."/>
            <person name="Wei L."/>
        </authorList>
    </citation>
    <scope>NUCLEOTIDE SEQUENCE</scope>
    <source>
        <strain evidence="2">3651</strain>
        <tissue evidence="2">Leaf</tissue>
    </source>
</reference>
<evidence type="ECO:0000313" key="3">
    <source>
        <dbReference type="Proteomes" id="UP001293254"/>
    </source>
</evidence>